<comment type="subcellular location">
    <subcellularLocation>
        <location evidence="1">Membrane</location>
        <topology evidence="1">Single-pass membrane protein</topology>
    </subcellularLocation>
</comment>
<dbReference type="AlphaFoldDB" id="A0A0A8K2P9"/>
<evidence type="ECO:0000259" key="8">
    <source>
        <dbReference type="SMART" id="SM00244"/>
    </source>
</evidence>
<dbReference type="Gene3D" id="3.30.479.30">
    <property type="entry name" value="Band 7 domain"/>
    <property type="match status" value="1"/>
</dbReference>
<dbReference type="KEGG" id="mcg:GL4_1606"/>
<dbReference type="SUPFAM" id="SSF117892">
    <property type="entry name" value="Band 7/SPFH domain"/>
    <property type="match status" value="1"/>
</dbReference>
<keyword evidence="3" id="KW-0812">Transmembrane</keyword>
<evidence type="ECO:0000256" key="4">
    <source>
        <dbReference type="ARBA" id="ARBA00022989"/>
    </source>
</evidence>
<comment type="function">
    <text evidence="6">HflC and HflK could regulate a protease.</text>
</comment>
<evidence type="ECO:0000256" key="3">
    <source>
        <dbReference type="ARBA" id="ARBA00022692"/>
    </source>
</evidence>
<dbReference type="InterPro" id="IPR010200">
    <property type="entry name" value="HflC"/>
</dbReference>
<protein>
    <recommendedName>
        <fullName evidence="6">Protein HflC</fullName>
    </recommendedName>
</protein>
<keyword evidence="5" id="KW-0472">Membrane</keyword>
<dbReference type="InterPro" id="IPR001972">
    <property type="entry name" value="Stomatin_HflK_fam"/>
</dbReference>
<dbReference type="Pfam" id="PF01145">
    <property type="entry name" value="Band_7"/>
    <property type="match status" value="1"/>
</dbReference>
<feature type="domain" description="Band 7" evidence="8">
    <location>
        <begin position="22"/>
        <end position="184"/>
    </location>
</feature>
<proteinExistence type="inferred from homology"/>
<dbReference type="Proteomes" id="UP000031643">
    <property type="component" value="Chromosome"/>
</dbReference>
<accession>A0A0A8K2P9</accession>
<dbReference type="InterPro" id="IPR036013">
    <property type="entry name" value="Band_7/SPFH_dom_sf"/>
</dbReference>
<dbReference type="SMART" id="SM00244">
    <property type="entry name" value="PHB"/>
    <property type="match status" value="1"/>
</dbReference>
<evidence type="ECO:0000313" key="9">
    <source>
        <dbReference type="EMBL" id="BAQ17061.1"/>
    </source>
</evidence>
<reference evidence="9 10" key="1">
    <citation type="submission" date="2014-09" db="EMBL/GenBank/DDBJ databases">
        <title>Genome sequencing of Methyloceanibacter caenitepidi Gela4.</title>
        <authorList>
            <person name="Takeuchi M."/>
            <person name="Susumu S."/>
            <person name="Kamagata Y."/>
            <person name="Oshima K."/>
            <person name="Hattori M."/>
            <person name="Iwasaki W."/>
        </authorList>
    </citation>
    <scope>NUCLEOTIDE SEQUENCE [LARGE SCALE GENOMIC DNA]</scope>
    <source>
        <strain evidence="9 10">Gela4</strain>
    </source>
</reference>
<sequence>MKKATLTLILLLFGILAIGAYLTLFTVYQTQQALVLEFGKAKRVIDDPGLNYKIPFIQNVVFFDKRLLDLDSAPQEVIAADQKRLVVDAFARWRITNPLLFYQSVDNEFNARTRLSDFLEAALRRVLGSASFEAVVRDDRNELMRRITNEMNENAQKFGMTVVDVRIKRADLPEANSLAIFRRMQTERQREAAEIRAEGEEASRRIRADADRQVTVVKAEATGESERIRGAGDAEKNRVFAEAFGKDPDFFAFYRSMQAYESALQSGDTRMLLSPDSQFFQYFNDATGAARGASSSMPKGDKSAVSRPLNSTP</sequence>
<dbReference type="RefSeq" id="WP_045366392.1">
    <property type="nucleotide sequence ID" value="NZ_AP014648.1"/>
</dbReference>
<name>A0A0A8K2P9_9HYPH</name>
<dbReference type="HOGENOM" id="CLU_059167_1_0_5"/>
<organism evidence="9 10">
    <name type="scientific">Methyloceanibacter caenitepidi</name>
    <dbReference type="NCBI Taxonomy" id="1384459"/>
    <lineage>
        <taxon>Bacteria</taxon>
        <taxon>Pseudomonadati</taxon>
        <taxon>Pseudomonadota</taxon>
        <taxon>Alphaproteobacteria</taxon>
        <taxon>Hyphomicrobiales</taxon>
        <taxon>Hyphomicrobiaceae</taxon>
        <taxon>Methyloceanibacter</taxon>
    </lineage>
</organism>
<feature type="region of interest" description="Disordered" evidence="7">
    <location>
        <begin position="289"/>
        <end position="313"/>
    </location>
</feature>
<dbReference type="PRINTS" id="PR00721">
    <property type="entry name" value="STOMATIN"/>
</dbReference>
<evidence type="ECO:0000256" key="1">
    <source>
        <dbReference type="ARBA" id="ARBA00004167"/>
    </source>
</evidence>
<evidence type="ECO:0000313" key="10">
    <source>
        <dbReference type="Proteomes" id="UP000031643"/>
    </source>
</evidence>
<dbReference type="PANTHER" id="PTHR42911">
    <property type="entry name" value="MODULATOR OF FTSH PROTEASE HFLC"/>
    <property type="match status" value="1"/>
</dbReference>
<dbReference type="OrthoDB" id="9812991at2"/>
<evidence type="ECO:0000256" key="7">
    <source>
        <dbReference type="SAM" id="MobiDB-lite"/>
    </source>
</evidence>
<dbReference type="PIRSF" id="PIRSF005651">
    <property type="entry name" value="HflC"/>
    <property type="match status" value="1"/>
</dbReference>
<dbReference type="PANTHER" id="PTHR42911:SF1">
    <property type="entry name" value="MODULATOR OF FTSH PROTEASE HFLC"/>
    <property type="match status" value="1"/>
</dbReference>
<comment type="similarity">
    <text evidence="2 6">Belongs to the band 7/mec-2 family. HflC subfamily.</text>
</comment>
<dbReference type="STRING" id="1384459.GL4_1606"/>
<gene>
    <name evidence="9" type="ORF">GL4_1606</name>
</gene>
<dbReference type="EMBL" id="AP014648">
    <property type="protein sequence ID" value="BAQ17061.1"/>
    <property type="molecule type" value="Genomic_DNA"/>
</dbReference>
<keyword evidence="4" id="KW-1133">Transmembrane helix</keyword>
<keyword evidence="10" id="KW-1185">Reference proteome</keyword>
<dbReference type="InterPro" id="IPR001107">
    <property type="entry name" value="Band_7"/>
</dbReference>
<evidence type="ECO:0000256" key="2">
    <source>
        <dbReference type="ARBA" id="ARBA00007862"/>
    </source>
</evidence>
<dbReference type="CDD" id="cd03405">
    <property type="entry name" value="SPFH_HflC"/>
    <property type="match status" value="1"/>
</dbReference>
<evidence type="ECO:0000256" key="6">
    <source>
        <dbReference type="PIRNR" id="PIRNR005651"/>
    </source>
</evidence>
<evidence type="ECO:0000256" key="5">
    <source>
        <dbReference type="ARBA" id="ARBA00023136"/>
    </source>
</evidence>
<dbReference type="GO" id="GO:0016020">
    <property type="term" value="C:membrane"/>
    <property type="evidence" value="ECO:0007669"/>
    <property type="project" value="UniProtKB-SubCell"/>
</dbReference>